<evidence type="ECO:0000313" key="1">
    <source>
        <dbReference type="EMBL" id="CAL1355377.1"/>
    </source>
</evidence>
<keyword evidence="2" id="KW-1185">Reference proteome</keyword>
<name>A0AAV2CFP7_9ROSI</name>
<evidence type="ECO:0000313" key="2">
    <source>
        <dbReference type="Proteomes" id="UP001497516"/>
    </source>
</evidence>
<reference evidence="1 2" key="1">
    <citation type="submission" date="2024-04" db="EMBL/GenBank/DDBJ databases">
        <authorList>
            <person name="Fracassetti M."/>
        </authorList>
    </citation>
    <scope>NUCLEOTIDE SEQUENCE [LARGE SCALE GENOMIC DNA]</scope>
</reference>
<dbReference type="AlphaFoldDB" id="A0AAV2CFP7"/>
<organism evidence="1 2">
    <name type="scientific">Linum trigynum</name>
    <dbReference type="NCBI Taxonomy" id="586398"/>
    <lineage>
        <taxon>Eukaryota</taxon>
        <taxon>Viridiplantae</taxon>
        <taxon>Streptophyta</taxon>
        <taxon>Embryophyta</taxon>
        <taxon>Tracheophyta</taxon>
        <taxon>Spermatophyta</taxon>
        <taxon>Magnoliopsida</taxon>
        <taxon>eudicotyledons</taxon>
        <taxon>Gunneridae</taxon>
        <taxon>Pentapetalae</taxon>
        <taxon>rosids</taxon>
        <taxon>fabids</taxon>
        <taxon>Malpighiales</taxon>
        <taxon>Linaceae</taxon>
        <taxon>Linum</taxon>
    </lineage>
</organism>
<proteinExistence type="predicted"/>
<protein>
    <submittedName>
        <fullName evidence="1">Uncharacterized protein</fullName>
    </submittedName>
</protein>
<gene>
    <name evidence="1" type="ORF">LTRI10_LOCUS3143</name>
</gene>
<accession>A0AAV2CFP7</accession>
<sequence>MRGSLTWLGLRHRIWEKNQNPRLTASDGDSEACVRQGSMTWTARAITAFVINGEVLARVHVSDPRRFPVLDDIGEGFTVFDKNGEGFTVINKGGDSFLAFVKNGEPFTVFVNSGDAIHCLGQQR</sequence>
<dbReference type="EMBL" id="OZ034813">
    <property type="protein sequence ID" value="CAL1355377.1"/>
    <property type="molecule type" value="Genomic_DNA"/>
</dbReference>
<dbReference type="Proteomes" id="UP001497516">
    <property type="component" value="Chromosome 1"/>
</dbReference>